<dbReference type="EC" id="2.2.1.6" evidence="4 14"/>
<dbReference type="RefSeq" id="WP_309203557.1">
    <property type="nucleotide sequence ID" value="NZ_CP133548.1"/>
</dbReference>
<evidence type="ECO:0000259" key="17">
    <source>
        <dbReference type="Pfam" id="PF02776"/>
    </source>
</evidence>
<evidence type="ECO:0000256" key="2">
    <source>
        <dbReference type="ARBA" id="ARBA00005025"/>
    </source>
</evidence>
<evidence type="ECO:0000256" key="13">
    <source>
        <dbReference type="ARBA" id="ARBA00048670"/>
    </source>
</evidence>
<dbReference type="InterPro" id="IPR011766">
    <property type="entry name" value="TPP_enzyme_TPP-bd"/>
</dbReference>
<evidence type="ECO:0000256" key="1">
    <source>
        <dbReference type="ARBA" id="ARBA00004974"/>
    </source>
</evidence>
<dbReference type="FunFam" id="3.40.50.970:FF:000016">
    <property type="entry name" value="Acetolactate synthase"/>
    <property type="match status" value="1"/>
</dbReference>
<organism evidence="18 19">
    <name type="scientific">Pleionea litopenaei</name>
    <dbReference type="NCBI Taxonomy" id="3070815"/>
    <lineage>
        <taxon>Bacteria</taxon>
        <taxon>Pseudomonadati</taxon>
        <taxon>Pseudomonadota</taxon>
        <taxon>Gammaproteobacteria</taxon>
        <taxon>Oceanospirillales</taxon>
        <taxon>Pleioneaceae</taxon>
        <taxon>Pleionea</taxon>
    </lineage>
</organism>
<dbReference type="Gene3D" id="3.40.50.1220">
    <property type="entry name" value="TPP-binding domain"/>
    <property type="match status" value="1"/>
</dbReference>
<evidence type="ECO:0000256" key="4">
    <source>
        <dbReference type="ARBA" id="ARBA00013145"/>
    </source>
</evidence>
<sequence length="585" mass="63796">MNGSQLLIQSLQAHGVNVIFGYPGGAIMPVYDALYGGKIKHVLCRHEQAAALAADGFARVSGKAGVCLATSGPGATNLITGLANALLDSIPMIAITGQVASNLIGTDAFQEIDTLGLSLSVVKHSFLIESAEEIPSILEQAFAIATSGRPGPVLIDIPKDVQLAEVNHQTMSDVDQNSPINSSEPTVSENTLMPIEQSLQPSDINRASHAHAVAEQLLHLMQTAYRPLLYLGGGVQGEAVEQRLKKWVSDINIPFVTTLKAIGFAQEHPMNLGMLGMHGLVAANQAIQECDLLIALGVRFDDRATGNLSKFAPHAKVAHFDIDDCEIDKLRQTQLSSVIDLKQLLDVLLVKKAELSVDPWREKCSKKKRAHQWRYDHPGTGIYAPRLLSCLTRLTKRNAIISCDVGQHQMWVAQHCQFNSPRKHLSSGGLGTMGFGLPAAIGAQMARPDDVVINVCGDGSFAMNIQELMTLKRYQLPIKILLIDNQSLGMVRQWQHLFFADRYSEIDLSDNPDFVNVSKAFGLNAKRITKAVEEQDGLAWLLEQTEPSLLQVCIDNKENVWPLVPPGAGNHEMINGEQGYEKTDH</sequence>
<dbReference type="SUPFAM" id="SSF52467">
    <property type="entry name" value="DHS-like NAD/FAD-binding domain"/>
    <property type="match status" value="1"/>
</dbReference>
<keyword evidence="8 14" id="KW-0479">Metal-binding</keyword>
<evidence type="ECO:0000256" key="8">
    <source>
        <dbReference type="ARBA" id="ARBA00022723"/>
    </source>
</evidence>
<keyword evidence="7 14" id="KW-0808">Transferase</keyword>
<dbReference type="InterPro" id="IPR029035">
    <property type="entry name" value="DHS-like_NAD/FAD-binding_dom"/>
</dbReference>
<proteinExistence type="inferred from homology"/>
<keyword evidence="5 14" id="KW-0028">Amino-acid biosynthesis</keyword>
<dbReference type="GO" id="GO:0030976">
    <property type="term" value="F:thiamine pyrophosphate binding"/>
    <property type="evidence" value="ECO:0007669"/>
    <property type="project" value="UniProtKB-UniRule"/>
</dbReference>
<dbReference type="KEGG" id="plei:Q9312_05355"/>
<dbReference type="InterPro" id="IPR039368">
    <property type="entry name" value="AHAS_TPP"/>
</dbReference>
<feature type="domain" description="Thiamine pyrophosphate enzyme TPP-binding" evidence="16">
    <location>
        <begin position="404"/>
        <end position="552"/>
    </location>
</feature>
<dbReference type="Gene3D" id="3.40.50.970">
    <property type="match status" value="2"/>
</dbReference>
<keyword evidence="12 14" id="KW-0100">Branched-chain amino acid biosynthesis</keyword>
<gene>
    <name evidence="18" type="primary">ilvB</name>
    <name evidence="18" type="ORF">Q9312_05355</name>
</gene>
<dbReference type="NCBIfam" id="TIGR00118">
    <property type="entry name" value="acolac_lg"/>
    <property type="match status" value="1"/>
</dbReference>
<dbReference type="CDD" id="cd07035">
    <property type="entry name" value="TPP_PYR_POX_like"/>
    <property type="match status" value="1"/>
</dbReference>
<dbReference type="InterPro" id="IPR012000">
    <property type="entry name" value="Thiamin_PyroP_enz_cen_dom"/>
</dbReference>
<dbReference type="Pfam" id="PF02776">
    <property type="entry name" value="TPP_enzyme_N"/>
    <property type="match status" value="1"/>
</dbReference>
<keyword evidence="9" id="KW-0274">FAD</keyword>
<comment type="pathway">
    <text evidence="2 14">Amino-acid biosynthesis; L-valine biosynthesis; L-valine from pyruvate: step 1/4.</text>
</comment>
<dbReference type="InterPro" id="IPR012846">
    <property type="entry name" value="Acetolactate_synth_lsu"/>
</dbReference>
<dbReference type="InterPro" id="IPR029061">
    <property type="entry name" value="THDP-binding"/>
</dbReference>
<feature type="domain" description="Thiamine pyrophosphate enzyme central" evidence="15">
    <location>
        <begin position="215"/>
        <end position="347"/>
    </location>
</feature>
<evidence type="ECO:0000256" key="12">
    <source>
        <dbReference type="ARBA" id="ARBA00023304"/>
    </source>
</evidence>
<dbReference type="EMBL" id="CP133548">
    <property type="protein sequence ID" value="WMS88346.1"/>
    <property type="molecule type" value="Genomic_DNA"/>
</dbReference>
<evidence type="ECO:0000313" key="19">
    <source>
        <dbReference type="Proteomes" id="UP001239782"/>
    </source>
</evidence>
<evidence type="ECO:0000256" key="14">
    <source>
        <dbReference type="RuleBase" id="RU003591"/>
    </source>
</evidence>
<dbReference type="InterPro" id="IPR045229">
    <property type="entry name" value="TPP_enz"/>
</dbReference>
<reference evidence="18 19" key="1">
    <citation type="submission" date="2023-08" db="EMBL/GenBank/DDBJ databases">
        <title>Pleionea litopenaei sp. nov., isolated from stomach of juvenile Litopenaeus vannamei.</title>
        <authorList>
            <person name="Rho A.M."/>
            <person name="Hwang C.Y."/>
        </authorList>
    </citation>
    <scope>NUCLEOTIDE SEQUENCE [LARGE SCALE GENOMIC DNA]</scope>
    <source>
        <strain evidence="18 19">HL-JVS1</strain>
    </source>
</reference>
<dbReference type="GO" id="GO:0000287">
    <property type="term" value="F:magnesium ion binding"/>
    <property type="evidence" value="ECO:0007669"/>
    <property type="project" value="UniProtKB-UniRule"/>
</dbReference>
<dbReference type="FunFam" id="3.40.50.970:FF:000007">
    <property type="entry name" value="Acetolactate synthase"/>
    <property type="match status" value="1"/>
</dbReference>
<dbReference type="AlphaFoldDB" id="A0AA51X7X9"/>
<protein>
    <recommendedName>
        <fullName evidence="4 14">Acetolactate synthase</fullName>
        <ecNumber evidence="4 14">2.2.1.6</ecNumber>
    </recommendedName>
</protein>
<dbReference type="SUPFAM" id="SSF52518">
    <property type="entry name" value="Thiamin diphosphate-binding fold (THDP-binding)"/>
    <property type="match status" value="2"/>
</dbReference>
<dbReference type="Proteomes" id="UP001239782">
    <property type="component" value="Chromosome"/>
</dbReference>
<evidence type="ECO:0000259" key="16">
    <source>
        <dbReference type="Pfam" id="PF02775"/>
    </source>
</evidence>
<dbReference type="Pfam" id="PF00205">
    <property type="entry name" value="TPP_enzyme_M"/>
    <property type="match status" value="1"/>
</dbReference>
<evidence type="ECO:0000256" key="9">
    <source>
        <dbReference type="ARBA" id="ARBA00022827"/>
    </source>
</evidence>
<keyword evidence="11 14" id="KW-0786">Thiamine pyrophosphate</keyword>
<dbReference type="PANTHER" id="PTHR18968">
    <property type="entry name" value="THIAMINE PYROPHOSPHATE ENZYMES"/>
    <property type="match status" value="1"/>
</dbReference>
<name>A0AA51X7X9_9GAMM</name>
<comment type="cofactor">
    <cofactor evidence="14">
        <name>Mg(2+)</name>
        <dbReference type="ChEBI" id="CHEBI:18420"/>
    </cofactor>
    <text evidence="14">Binds 1 Mg(2+) ion per subunit.</text>
</comment>
<keyword evidence="19" id="KW-1185">Reference proteome</keyword>
<accession>A0AA51X7X9</accession>
<evidence type="ECO:0000256" key="10">
    <source>
        <dbReference type="ARBA" id="ARBA00022842"/>
    </source>
</evidence>
<evidence type="ECO:0000256" key="6">
    <source>
        <dbReference type="ARBA" id="ARBA00022630"/>
    </source>
</evidence>
<dbReference type="GO" id="GO:0009097">
    <property type="term" value="P:isoleucine biosynthetic process"/>
    <property type="evidence" value="ECO:0007669"/>
    <property type="project" value="TreeGrafter"/>
</dbReference>
<dbReference type="InterPro" id="IPR012001">
    <property type="entry name" value="Thiamin_PyroP_enz_TPP-bd_dom"/>
</dbReference>
<evidence type="ECO:0000259" key="15">
    <source>
        <dbReference type="Pfam" id="PF00205"/>
    </source>
</evidence>
<dbReference type="PANTHER" id="PTHR18968:SF142">
    <property type="entry name" value="ACETOLACTATE SYNTHASE"/>
    <property type="match status" value="1"/>
</dbReference>
<dbReference type="GO" id="GO:0003984">
    <property type="term" value="F:acetolactate synthase activity"/>
    <property type="evidence" value="ECO:0007669"/>
    <property type="project" value="UniProtKB-EC"/>
</dbReference>
<evidence type="ECO:0000256" key="11">
    <source>
        <dbReference type="ARBA" id="ARBA00023052"/>
    </source>
</evidence>
<evidence type="ECO:0000313" key="18">
    <source>
        <dbReference type="EMBL" id="WMS88346.1"/>
    </source>
</evidence>
<dbReference type="GO" id="GO:0005948">
    <property type="term" value="C:acetolactate synthase complex"/>
    <property type="evidence" value="ECO:0007669"/>
    <property type="project" value="TreeGrafter"/>
</dbReference>
<dbReference type="PROSITE" id="PS00187">
    <property type="entry name" value="TPP_ENZYMES"/>
    <property type="match status" value="1"/>
</dbReference>
<comment type="catalytic activity">
    <reaction evidence="13 14">
        <text>2 pyruvate + H(+) = (2S)-2-acetolactate + CO2</text>
        <dbReference type="Rhea" id="RHEA:25249"/>
        <dbReference type="ChEBI" id="CHEBI:15361"/>
        <dbReference type="ChEBI" id="CHEBI:15378"/>
        <dbReference type="ChEBI" id="CHEBI:16526"/>
        <dbReference type="ChEBI" id="CHEBI:58476"/>
        <dbReference type="EC" id="2.2.1.6"/>
    </reaction>
</comment>
<evidence type="ECO:0000256" key="5">
    <source>
        <dbReference type="ARBA" id="ARBA00022605"/>
    </source>
</evidence>
<comment type="cofactor">
    <cofactor evidence="14">
        <name>thiamine diphosphate</name>
        <dbReference type="ChEBI" id="CHEBI:58937"/>
    </cofactor>
    <text evidence="14">Binds 1 thiamine pyrophosphate per subunit.</text>
</comment>
<dbReference type="FunFam" id="3.40.50.1220:FF:000008">
    <property type="entry name" value="Acetolactate synthase"/>
    <property type="match status" value="1"/>
</dbReference>
<comment type="pathway">
    <text evidence="1 14">Amino-acid biosynthesis; L-isoleucine biosynthesis; L-isoleucine from 2-oxobutanoate: step 1/4.</text>
</comment>
<dbReference type="GO" id="GO:0009099">
    <property type="term" value="P:L-valine biosynthetic process"/>
    <property type="evidence" value="ECO:0007669"/>
    <property type="project" value="TreeGrafter"/>
</dbReference>
<keyword evidence="6" id="KW-0285">Flavoprotein</keyword>
<feature type="domain" description="Thiamine pyrophosphate enzyme N-terminal TPP-binding" evidence="17">
    <location>
        <begin position="1"/>
        <end position="115"/>
    </location>
</feature>
<evidence type="ECO:0000256" key="7">
    <source>
        <dbReference type="ARBA" id="ARBA00022679"/>
    </source>
</evidence>
<dbReference type="Pfam" id="PF02775">
    <property type="entry name" value="TPP_enzyme_C"/>
    <property type="match status" value="1"/>
</dbReference>
<keyword evidence="10 14" id="KW-0460">Magnesium</keyword>
<dbReference type="CDD" id="cd02015">
    <property type="entry name" value="TPP_AHAS"/>
    <property type="match status" value="1"/>
</dbReference>
<evidence type="ECO:0000256" key="3">
    <source>
        <dbReference type="ARBA" id="ARBA00007812"/>
    </source>
</evidence>
<comment type="similarity">
    <text evidence="3 14">Belongs to the TPP enzyme family.</text>
</comment>
<dbReference type="InterPro" id="IPR000399">
    <property type="entry name" value="TPP-bd_CS"/>
</dbReference>
<dbReference type="GO" id="GO:0050660">
    <property type="term" value="F:flavin adenine dinucleotide binding"/>
    <property type="evidence" value="ECO:0007669"/>
    <property type="project" value="InterPro"/>
</dbReference>